<name>A0A174ZGM3_9FIRM</name>
<dbReference type="SMART" id="SM01118">
    <property type="entry name" value="CYTH"/>
    <property type="match status" value="1"/>
</dbReference>
<sequence length="161" mass="18844">MEIERKFLIQKLDELPFSPFKHPHKELEQGYLCTAPVVRIRREDDDYVLTYKSKGLMTREEYNLPLTKESYEHLKEKVDGRIIHKTRYVIPMSCVCPENADFCSTPLFLELDIFHDDLAPLILAEIEFPDEETANTYPAPQWLGEDVTFSSAYHNSTLSRM</sequence>
<organism evidence="3 4">
    <name type="scientific">[Ruminococcus] torques</name>
    <dbReference type="NCBI Taxonomy" id="33039"/>
    <lineage>
        <taxon>Bacteria</taxon>
        <taxon>Bacillati</taxon>
        <taxon>Bacillota</taxon>
        <taxon>Clostridia</taxon>
        <taxon>Lachnospirales</taxon>
        <taxon>Lachnospiraceae</taxon>
        <taxon>Mediterraneibacter</taxon>
    </lineage>
</organism>
<evidence type="ECO:0000313" key="3">
    <source>
        <dbReference type="EMBL" id="CUQ86364.1"/>
    </source>
</evidence>
<dbReference type="Gene3D" id="2.40.320.10">
    <property type="entry name" value="Hypothetical Protein Pfu-838710-001"/>
    <property type="match status" value="1"/>
</dbReference>
<dbReference type="RefSeq" id="WP_055172047.1">
    <property type="nucleotide sequence ID" value="NZ_CZBX01000005.1"/>
</dbReference>
<dbReference type="EMBL" id="CZBX01000005">
    <property type="protein sequence ID" value="CUQ86364.1"/>
    <property type="molecule type" value="Genomic_DNA"/>
</dbReference>
<feature type="domain" description="CYTH" evidence="2">
    <location>
        <begin position="1"/>
        <end position="161"/>
    </location>
</feature>
<dbReference type="AlphaFoldDB" id="A0A174ZGM3"/>
<evidence type="ECO:0000256" key="1">
    <source>
        <dbReference type="PIRSR" id="PIRSR016487-1"/>
    </source>
</evidence>
<accession>A0A174ZGM3</accession>
<proteinExistence type="predicted"/>
<dbReference type="PANTHER" id="PTHR40114:SF1">
    <property type="entry name" value="SLR0698 PROTEIN"/>
    <property type="match status" value="1"/>
</dbReference>
<reference evidence="3 4" key="1">
    <citation type="submission" date="2015-09" db="EMBL/GenBank/DDBJ databases">
        <authorList>
            <consortium name="Pathogen Informatics"/>
        </authorList>
    </citation>
    <scope>NUCLEOTIDE SEQUENCE [LARGE SCALE GENOMIC DNA]</scope>
    <source>
        <strain evidence="3 4">2789STDY5834889</strain>
    </source>
</reference>
<gene>
    <name evidence="3" type="ORF">ERS852502_01331</name>
</gene>
<dbReference type="InterPro" id="IPR033469">
    <property type="entry name" value="CYTH-like_dom_sf"/>
</dbReference>
<dbReference type="Proteomes" id="UP000078383">
    <property type="component" value="Unassembled WGS sequence"/>
</dbReference>
<dbReference type="OrthoDB" id="9805588at2"/>
<evidence type="ECO:0000313" key="4">
    <source>
        <dbReference type="Proteomes" id="UP000078383"/>
    </source>
</evidence>
<dbReference type="PROSITE" id="PS51707">
    <property type="entry name" value="CYTH"/>
    <property type="match status" value="1"/>
</dbReference>
<dbReference type="InterPro" id="IPR023577">
    <property type="entry name" value="CYTH_domain"/>
</dbReference>
<dbReference type="PIRSF" id="PIRSF016487">
    <property type="entry name" value="CYTH_UCP016487"/>
    <property type="match status" value="1"/>
</dbReference>
<evidence type="ECO:0000259" key="2">
    <source>
        <dbReference type="PROSITE" id="PS51707"/>
    </source>
</evidence>
<dbReference type="SUPFAM" id="SSF55154">
    <property type="entry name" value="CYTH-like phosphatases"/>
    <property type="match status" value="1"/>
</dbReference>
<dbReference type="Pfam" id="PF01928">
    <property type="entry name" value="CYTH"/>
    <property type="match status" value="1"/>
</dbReference>
<protein>
    <submittedName>
        <fullName evidence="3">Uncharacterized protein conserved in bacteria</fullName>
    </submittedName>
</protein>
<feature type="active site" description="Proton acceptor" evidence="1">
    <location>
        <position position="31"/>
    </location>
</feature>
<dbReference type="InterPro" id="IPR012042">
    <property type="entry name" value="NeuTTM/CthTTM-like"/>
</dbReference>
<dbReference type="PANTHER" id="PTHR40114">
    <property type="entry name" value="SLR0698 PROTEIN"/>
    <property type="match status" value="1"/>
</dbReference>
<dbReference type="CDD" id="cd07761">
    <property type="entry name" value="CYTH-like_CthTTM-like"/>
    <property type="match status" value="1"/>
</dbReference>